<evidence type="ECO:0000313" key="2">
    <source>
        <dbReference type="Proteomes" id="UP000585050"/>
    </source>
</evidence>
<comment type="caution">
    <text evidence="1">The sequence shown here is derived from an EMBL/GenBank/DDBJ whole genome shotgun (WGS) entry which is preliminary data.</text>
</comment>
<accession>A0A7X8SRB9</accession>
<name>A0A7X8SRB9_9BACT</name>
<gene>
    <name evidence="1" type="ORF">HGP29_26850</name>
</gene>
<evidence type="ECO:0000313" key="1">
    <source>
        <dbReference type="EMBL" id="NLR94853.1"/>
    </source>
</evidence>
<proteinExistence type="predicted"/>
<protein>
    <submittedName>
        <fullName evidence="1">Uncharacterized protein</fullName>
    </submittedName>
</protein>
<reference evidence="1 2" key="1">
    <citation type="submission" date="2020-04" db="EMBL/GenBank/DDBJ databases">
        <title>Flammeovirga sp. SR4, a novel species isolated from seawater.</title>
        <authorList>
            <person name="Wang X."/>
        </authorList>
    </citation>
    <scope>NUCLEOTIDE SEQUENCE [LARGE SCALE GENOMIC DNA]</scope>
    <source>
        <strain evidence="1 2">SR4</strain>
    </source>
</reference>
<dbReference type="AlphaFoldDB" id="A0A7X8SRB9"/>
<dbReference type="RefSeq" id="WP_168885562.1">
    <property type="nucleotide sequence ID" value="NZ_JABAIL010000016.1"/>
</dbReference>
<dbReference type="EMBL" id="JABAIL010000016">
    <property type="protein sequence ID" value="NLR94853.1"/>
    <property type="molecule type" value="Genomic_DNA"/>
</dbReference>
<sequence length="265" mass="28596">MSGLPFPEKLVHANSDYPIISSEDVQGGYKSVFSTTERDNIPLQKRGYGVLISVKNADNTYTTFRYEGTDLSDDSWTNTENWTEVGKDTPGISSYNDLTDKPSIPSSTSELTNDAGFITEAFSGYFTTQHDGSSDYGFEITDSFLLGYSAKIIANAFNGATLSATDGVNEGIITGGAGTAYVGIKEVASGDPKYIEISATAMRVRDAQNNKGLEYDADYSAQYTDLSLVNKKFVKDDFLSLVNTLESEGVLNASQATNIKTALSI</sequence>
<keyword evidence="2" id="KW-1185">Reference proteome</keyword>
<dbReference type="Proteomes" id="UP000585050">
    <property type="component" value="Unassembled WGS sequence"/>
</dbReference>
<organism evidence="1 2">
    <name type="scientific">Flammeovirga agarivorans</name>
    <dbReference type="NCBI Taxonomy" id="2726742"/>
    <lineage>
        <taxon>Bacteria</taxon>
        <taxon>Pseudomonadati</taxon>
        <taxon>Bacteroidota</taxon>
        <taxon>Cytophagia</taxon>
        <taxon>Cytophagales</taxon>
        <taxon>Flammeovirgaceae</taxon>
        <taxon>Flammeovirga</taxon>
    </lineage>
</organism>